<keyword evidence="3" id="KW-1185">Reference proteome</keyword>
<evidence type="ECO:0008006" key="4">
    <source>
        <dbReference type="Google" id="ProtNLM"/>
    </source>
</evidence>
<protein>
    <recommendedName>
        <fullName evidence="4">Tellurite resistance TerB family protein</fullName>
    </recommendedName>
</protein>
<dbReference type="SUPFAM" id="SSF158682">
    <property type="entry name" value="TerB-like"/>
    <property type="match status" value="1"/>
</dbReference>
<reference evidence="2 3" key="1">
    <citation type="journal article" date="2020" name="Microorganisms">
        <title>Osmotic Adaptation and Compatible Solute Biosynthesis of Phototrophic Bacteria as Revealed from Genome Analyses.</title>
        <authorList>
            <person name="Imhoff J.F."/>
            <person name="Rahn T."/>
            <person name="Kunzel S."/>
            <person name="Keller A."/>
            <person name="Neulinger S.C."/>
        </authorList>
    </citation>
    <scope>NUCLEOTIDE SEQUENCE [LARGE SCALE GENOMIC DNA]</scope>
    <source>
        <strain evidence="2 3">DSM 6210</strain>
    </source>
</reference>
<gene>
    <name evidence="2" type="ORF">CKO31_19580</name>
</gene>
<organism evidence="2 3">
    <name type="scientific">Thiohalocapsa halophila</name>
    <dbReference type="NCBI Taxonomy" id="69359"/>
    <lineage>
        <taxon>Bacteria</taxon>
        <taxon>Pseudomonadati</taxon>
        <taxon>Pseudomonadota</taxon>
        <taxon>Gammaproteobacteria</taxon>
        <taxon>Chromatiales</taxon>
        <taxon>Chromatiaceae</taxon>
        <taxon>Thiohalocapsa</taxon>
    </lineage>
</organism>
<dbReference type="EMBL" id="NRRV01000061">
    <property type="protein sequence ID" value="MBK1632909.1"/>
    <property type="molecule type" value="Genomic_DNA"/>
</dbReference>
<dbReference type="Pfam" id="PF04391">
    <property type="entry name" value="DUF533"/>
    <property type="match status" value="1"/>
</dbReference>
<evidence type="ECO:0000313" key="3">
    <source>
        <dbReference type="Proteomes" id="UP000748752"/>
    </source>
</evidence>
<feature type="compositionally biased region" description="Gly residues" evidence="1">
    <location>
        <begin position="141"/>
        <end position="151"/>
    </location>
</feature>
<dbReference type="CDD" id="cd07178">
    <property type="entry name" value="terB_like_YebE"/>
    <property type="match status" value="1"/>
</dbReference>
<proteinExistence type="predicted"/>
<dbReference type="RefSeq" id="WP_200240780.1">
    <property type="nucleotide sequence ID" value="NZ_NRRV01000061.1"/>
</dbReference>
<name>A0ABS1CM41_9GAMM</name>
<comment type="caution">
    <text evidence="2">The sequence shown here is derived from an EMBL/GenBank/DDBJ whole genome shotgun (WGS) entry which is preliminary data.</text>
</comment>
<dbReference type="Gene3D" id="1.10.3680.10">
    <property type="entry name" value="TerB-like"/>
    <property type="match status" value="1"/>
</dbReference>
<evidence type="ECO:0000313" key="2">
    <source>
        <dbReference type="EMBL" id="MBK1632909.1"/>
    </source>
</evidence>
<evidence type="ECO:0000256" key="1">
    <source>
        <dbReference type="SAM" id="MobiDB-lite"/>
    </source>
</evidence>
<dbReference type="Proteomes" id="UP000748752">
    <property type="component" value="Unassembled WGS sequence"/>
</dbReference>
<dbReference type="InterPro" id="IPR029024">
    <property type="entry name" value="TerB-like"/>
</dbReference>
<dbReference type="InterPro" id="IPR007486">
    <property type="entry name" value="YebE"/>
</dbReference>
<sequence>MSNFGSLVGAFMENAMAPSAGNRIGSALEQLQRGGFGGMAGPAAAGVSAAPGGMLGGVFDVLKDSLGGAAQRPAQRPAQAGGVGAVLGSLLGGGKGAVQGGMMAVLASVAMKALSSAGEQQAASGQSGGLADLLGGLMPGGGAGGQSGPWSGGDVPLGMRAPQSTAEEEALESTAQLVLKAMINAAKSDGQISPEEMQGIVGKLHESGADDGMQQWVMQQMQAPLNVQAFAAEIPNQEVAAEVYTASLLAVEVDTEAEKRYLQELARASGLHPLVVGQIHQTLGVTA</sequence>
<feature type="region of interest" description="Disordered" evidence="1">
    <location>
        <begin position="141"/>
        <end position="167"/>
    </location>
</feature>
<accession>A0ABS1CM41</accession>